<feature type="compositionally biased region" description="Gly residues" evidence="1">
    <location>
        <begin position="599"/>
        <end position="612"/>
    </location>
</feature>
<feature type="transmembrane region" description="Helical" evidence="2">
    <location>
        <begin position="254"/>
        <end position="272"/>
    </location>
</feature>
<proteinExistence type="predicted"/>
<feature type="transmembrane region" description="Helical" evidence="2">
    <location>
        <begin position="1407"/>
        <end position="1427"/>
    </location>
</feature>
<feature type="transmembrane region" description="Helical" evidence="2">
    <location>
        <begin position="1374"/>
        <end position="1395"/>
    </location>
</feature>
<dbReference type="OMA" id="RFYERIW"/>
<feature type="compositionally biased region" description="Low complexity" evidence="1">
    <location>
        <begin position="371"/>
        <end position="386"/>
    </location>
</feature>
<keyword evidence="4" id="KW-1185">Reference proteome</keyword>
<sequence>MSTAEGQPSSSCGSQAAKGPRKRRGGTCCAAARGGEAEKRQPEQYEEDEIVSEDPQQHQRQRRPLSFSRWFAREARATDVFMVLAEVLIINWLHAARLGEALHCGEGGAAAGSSSGTSSSGSSSSSSSGSSPFPCGGGLWSKLLWSLSSGAVLDPVLRLQMWDYSNFLYIWTQLAVVLIALLAPALYERCRHALMAGAGVAMLLGVHWSLWAAPPGPFPLNSCIMLSAQRRRIGCVYMGWKSATVFRVPASTQLVTGPLLWLLMAAALPMTDRRMPPPGSVAGGGGADGYRRLAFDTLLLFLSIAVLPYVLCRIWEARALRPAYQRYLRNFTQQQQQQQQHRGTTAGASSPTSSCGCVEEAGGVADAVEAAGSRRATDTAGTTAGASGLGARGSCGDDHDGSAAGSSSGDDDCSLAAAAWPSARQSLQASPAAGLLYRRSHTTEGGTPSTVAAGLQAAEACAPVQTAHASAAAHRSVLYRSHTKANGLLRRTRSALVSVKVPIQHRGSGSGARGLARSAVESSSMDLLSFEQASALVLRSAAGELNAHNATQAQRRLQAAAPAAVPLRCLSAVCVEGCVQLLMVVHFVTAGAEEEEAGGPQGEGQAAEGGGSPLHRSVHHVRLQPEQLSVAATGTGQVPKAVAGTSAAVTAEGAAGDAERAMAAAAAAAVQQLLAQIGAEVEQMSTAAGASAASASNCASITVASTAAPAFCWPPALPLLTTAPGDAPAGAEVGGAPGEGDEAVVVLLQLPAASGGGLRSVRCVLAGPAAVPPAPEPGGEGAGEGGRAGAAAAVAHMDVELPLRPLQQPLAGGEAGGGVETTVSAYVRLPVPPRVRMGAGGLRMMYVLPPLGHDTAAGTANAASAKESPFTITTTTTTIRPTWLAAEHGAEGTNAFPAASSLASAASAAAFGDGAGTYAESPAGANPSSVSTNATVNASADAAGTSSARSSMSGGPDSTAPLAVVPLLVVGSEAAAELHQLHGHVLGDEAVAQLHQLTTTAVAGAAVEAEGGSSHSAGEGLSGAAAALQHSGLTSLVLDFGALLQVPQSFAASGADADESAITESAAAAFVDLLRFLAAQRMAGCLREALAPLQRAGVQLPLSLGEDQDSAVAAATASGDGAVLHARRQTAAEDPLPSLAQAPDTAPACDVPGPCATAAKPAATAAAKPAAAAAAAESEAAVEAAAAAAATLPHLQLSGSTRSQLAWWVRVTALGFPRVRPTGVPASAQQHGSSSSQQPQQDAPSPQPLSPEAAYQDHKAATCRALDSMALVGDTAFRVVSLMRTCNTDAVPTPVSAAAAASKTALAATSAMAAYAARIRTAMGGCGLAEGLWRATQLVVGAAGPQADPGLAAGSCPRPYLEGCCGGGVTSQDLHVLGQAAFLTAAVVCLALAACTRLHQRRRNAFLLLRAGLDAAVYLAMTLPLPLPRWPAPLLGLPQTWLDINRRTGLHWLVFGLCEPLMFQLSPYLQAIQALIFMLPLTLIGYHSSGCRWRPALRFGFGHALLALAVSAATDARSRVLYLHRARGGAGKAALN</sequence>
<evidence type="ECO:0000313" key="3">
    <source>
        <dbReference type="EMBL" id="PNW88374.1"/>
    </source>
</evidence>
<feature type="region of interest" description="Disordered" evidence="1">
    <location>
        <begin position="1221"/>
        <end position="1256"/>
    </location>
</feature>
<feature type="compositionally biased region" description="Polar residues" evidence="1">
    <location>
        <begin position="1"/>
        <end position="14"/>
    </location>
</feature>
<dbReference type="RefSeq" id="XP_042928483.1">
    <property type="nucleotide sequence ID" value="XM_043058569.1"/>
</dbReference>
<feature type="region of interest" description="Disordered" evidence="1">
    <location>
        <begin position="109"/>
        <end position="129"/>
    </location>
</feature>
<dbReference type="InParanoid" id="A0A2K3E6I0"/>
<feature type="region of interest" description="Disordered" evidence="1">
    <location>
        <begin position="371"/>
        <end position="410"/>
    </location>
</feature>
<evidence type="ECO:0000256" key="2">
    <source>
        <dbReference type="SAM" id="Phobius"/>
    </source>
</evidence>
<feature type="transmembrane region" description="Helical" evidence="2">
    <location>
        <begin position="1465"/>
        <end position="1484"/>
    </location>
</feature>
<feature type="compositionally biased region" description="Low complexity" evidence="1">
    <location>
        <begin position="111"/>
        <end position="129"/>
    </location>
</feature>
<feature type="region of interest" description="Disordered" evidence="1">
    <location>
        <begin position="1"/>
        <end position="64"/>
    </location>
</feature>
<keyword evidence="2" id="KW-0472">Membrane</keyword>
<dbReference type="OrthoDB" id="561269at2759"/>
<gene>
    <name evidence="3" type="ORF">CHLRE_01g026700v5</name>
</gene>
<dbReference type="ExpressionAtlas" id="A0A2K3E6I0">
    <property type="expression patterns" value="baseline and differential"/>
</dbReference>
<name>A0A2K3E6I0_CHLRE</name>
<protein>
    <submittedName>
        <fullName evidence="3">Uncharacterized protein</fullName>
    </submittedName>
</protein>
<organism evidence="3 4">
    <name type="scientific">Chlamydomonas reinhardtii</name>
    <name type="common">Chlamydomonas smithii</name>
    <dbReference type="NCBI Taxonomy" id="3055"/>
    <lineage>
        <taxon>Eukaryota</taxon>
        <taxon>Viridiplantae</taxon>
        <taxon>Chlorophyta</taxon>
        <taxon>core chlorophytes</taxon>
        <taxon>Chlorophyceae</taxon>
        <taxon>CS clade</taxon>
        <taxon>Chlamydomonadales</taxon>
        <taxon>Chlamydomonadaceae</taxon>
        <taxon>Chlamydomonas</taxon>
    </lineage>
</organism>
<dbReference type="Proteomes" id="UP000006906">
    <property type="component" value="Chromosome 1"/>
</dbReference>
<dbReference type="Gramene" id="PNW88374">
    <property type="protein sequence ID" value="PNW88374"/>
    <property type="gene ID" value="CHLRE_01g026700v5"/>
</dbReference>
<feature type="transmembrane region" description="Helical" evidence="2">
    <location>
        <begin position="194"/>
        <end position="211"/>
    </location>
</feature>
<evidence type="ECO:0000313" key="4">
    <source>
        <dbReference type="Proteomes" id="UP000006906"/>
    </source>
</evidence>
<keyword evidence="2" id="KW-1133">Transmembrane helix</keyword>
<reference evidence="3 4" key="1">
    <citation type="journal article" date="2007" name="Science">
        <title>The Chlamydomonas genome reveals the evolution of key animal and plant functions.</title>
        <authorList>
            <person name="Merchant S.S."/>
            <person name="Prochnik S.E."/>
            <person name="Vallon O."/>
            <person name="Harris E.H."/>
            <person name="Karpowicz S.J."/>
            <person name="Witman G.B."/>
            <person name="Terry A."/>
            <person name="Salamov A."/>
            <person name="Fritz-Laylin L.K."/>
            <person name="Marechal-Drouard L."/>
            <person name="Marshall W.F."/>
            <person name="Qu L.H."/>
            <person name="Nelson D.R."/>
            <person name="Sanderfoot A.A."/>
            <person name="Spalding M.H."/>
            <person name="Kapitonov V.V."/>
            <person name="Ren Q."/>
            <person name="Ferris P."/>
            <person name="Lindquist E."/>
            <person name="Shapiro H."/>
            <person name="Lucas S.M."/>
            <person name="Grimwood J."/>
            <person name="Schmutz J."/>
            <person name="Cardol P."/>
            <person name="Cerutti H."/>
            <person name="Chanfreau G."/>
            <person name="Chen C.L."/>
            <person name="Cognat V."/>
            <person name="Croft M.T."/>
            <person name="Dent R."/>
            <person name="Dutcher S."/>
            <person name="Fernandez E."/>
            <person name="Fukuzawa H."/>
            <person name="Gonzalez-Ballester D."/>
            <person name="Gonzalez-Halphen D."/>
            <person name="Hallmann A."/>
            <person name="Hanikenne M."/>
            <person name="Hippler M."/>
            <person name="Inwood W."/>
            <person name="Jabbari K."/>
            <person name="Kalanon M."/>
            <person name="Kuras R."/>
            <person name="Lefebvre P.A."/>
            <person name="Lemaire S.D."/>
            <person name="Lobanov A.V."/>
            <person name="Lohr M."/>
            <person name="Manuell A."/>
            <person name="Meier I."/>
            <person name="Mets L."/>
            <person name="Mittag M."/>
            <person name="Mittelmeier T."/>
            <person name="Moroney J.V."/>
            <person name="Moseley J."/>
            <person name="Napoli C."/>
            <person name="Nedelcu A.M."/>
            <person name="Niyogi K."/>
            <person name="Novoselov S.V."/>
            <person name="Paulsen I.T."/>
            <person name="Pazour G."/>
            <person name="Purton S."/>
            <person name="Ral J.P."/>
            <person name="Riano-Pachon D.M."/>
            <person name="Riekhof W."/>
            <person name="Rymarquis L."/>
            <person name="Schroda M."/>
            <person name="Stern D."/>
            <person name="Umen J."/>
            <person name="Willows R."/>
            <person name="Wilson N."/>
            <person name="Zimmer S.L."/>
            <person name="Allmer J."/>
            <person name="Balk J."/>
            <person name="Bisova K."/>
            <person name="Chen C.J."/>
            <person name="Elias M."/>
            <person name="Gendler K."/>
            <person name="Hauser C."/>
            <person name="Lamb M.R."/>
            <person name="Ledford H."/>
            <person name="Long J.C."/>
            <person name="Minagawa J."/>
            <person name="Page M.D."/>
            <person name="Pan J."/>
            <person name="Pootakham W."/>
            <person name="Roje S."/>
            <person name="Rose A."/>
            <person name="Stahlberg E."/>
            <person name="Terauchi A.M."/>
            <person name="Yang P."/>
            <person name="Ball S."/>
            <person name="Bowler C."/>
            <person name="Dieckmann C.L."/>
            <person name="Gladyshev V.N."/>
            <person name="Green P."/>
            <person name="Jorgensen R."/>
            <person name="Mayfield S."/>
            <person name="Mueller-Roeber B."/>
            <person name="Rajamani S."/>
            <person name="Sayre R.T."/>
            <person name="Brokstein P."/>
            <person name="Dubchak I."/>
            <person name="Goodstein D."/>
            <person name="Hornick L."/>
            <person name="Huang Y.W."/>
            <person name="Jhaveri J."/>
            <person name="Luo Y."/>
            <person name="Martinez D."/>
            <person name="Ngau W.C."/>
            <person name="Otillar B."/>
            <person name="Poliakov A."/>
            <person name="Porter A."/>
            <person name="Szajkowski L."/>
            <person name="Werner G."/>
            <person name="Zhou K."/>
            <person name="Grigoriev I.V."/>
            <person name="Rokhsar D.S."/>
            <person name="Grossman A.R."/>
        </authorList>
    </citation>
    <scope>NUCLEOTIDE SEQUENCE [LARGE SCALE GENOMIC DNA]</scope>
    <source>
        <strain evidence="4">CC-503</strain>
    </source>
</reference>
<accession>A0A2K3E6I0</accession>
<dbReference type="KEGG" id="cre:CHLRE_01g026700v5"/>
<evidence type="ECO:0000256" key="1">
    <source>
        <dbReference type="SAM" id="MobiDB-lite"/>
    </source>
</evidence>
<feature type="compositionally biased region" description="Low complexity" evidence="1">
    <location>
        <begin position="1225"/>
        <end position="1244"/>
    </location>
</feature>
<feature type="transmembrane region" description="Helical" evidence="2">
    <location>
        <begin position="293"/>
        <end position="311"/>
    </location>
</feature>
<feature type="region of interest" description="Disordered" evidence="1">
    <location>
        <begin position="595"/>
        <end position="615"/>
    </location>
</feature>
<keyword evidence="2" id="KW-0812">Transmembrane</keyword>
<feature type="transmembrane region" description="Helical" evidence="2">
    <location>
        <begin position="168"/>
        <end position="187"/>
    </location>
</feature>
<dbReference type="GeneID" id="5715300"/>
<dbReference type="EMBL" id="CM008962">
    <property type="protein sequence ID" value="PNW88374.1"/>
    <property type="molecule type" value="Genomic_DNA"/>
</dbReference>